<keyword evidence="1" id="KW-0540">Nuclease</keyword>
<dbReference type="RefSeq" id="WP_004077291.1">
    <property type="nucleotide sequence ID" value="NZ_CM001436.1"/>
</dbReference>
<evidence type="ECO:0000256" key="2">
    <source>
        <dbReference type="ARBA" id="ARBA00022801"/>
    </source>
</evidence>
<evidence type="ECO:0000313" key="6">
    <source>
        <dbReference type="Proteomes" id="UP000005741"/>
    </source>
</evidence>
<dbReference type="SUPFAM" id="SSF53098">
    <property type="entry name" value="Ribonuclease H-like"/>
    <property type="match status" value="1"/>
</dbReference>
<dbReference type="EMBL" id="CM001436">
    <property type="protein sequence ID" value="EHQ35536.1"/>
    <property type="molecule type" value="Genomic_DNA"/>
</dbReference>
<evidence type="ECO:0000256" key="1">
    <source>
        <dbReference type="ARBA" id="ARBA00022722"/>
    </source>
</evidence>
<dbReference type="PANTHER" id="PTHR30231:SF4">
    <property type="entry name" value="PROTEIN NEN2"/>
    <property type="match status" value="1"/>
</dbReference>
<dbReference type="STRING" id="937775.Metlim_1433"/>
<dbReference type="SMART" id="SM00479">
    <property type="entry name" value="EXOIII"/>
    <property type="match status" value="1"/>
</dbReference>
<dbReference type="GO" id="GO:0003676">
    <property type="term" value="F:nucleic acid binding"/>
    <property type="evidence" value="ECO:0007669"/>
    <property type="project" value="InterPro"/>
</dbReference>
<dbReference type="InterPro" id="IPR012337">
    <property type="entry name" value="RNaseH-like_sf"/>
</dbReference>
<evidence type="ECO:0000256" key="3">
    <source>
        <dbReference type="ARBA" id="ARBA00022839"/>
    </source>
</evidence>
<dbReference type="Gene3D" id="3.30.420.10">
    <property type="entry name" value="Ribonuclease H-like superfamily/Ribonuclease H"/>
    <property type="match status" value="1"/>
</dbReference>
<evidence type="ECO:0000313" key="5">
    <source>
        <dbReference type="EMBL" id="EHQ35536.1"/>
    </source>
</evidence>
<protein>
    <submittedName>
        <fullName evidence="5">Exonuclease RNase T and DNA polymerase III</fullName>
    </submittedName>
</protein>
<sequence>MPFKFSESNTYKYNALRKLCIMYLFFDVETNGFPRRSHDPSNNEIIQPRVVQIAFARYSEEGEEMSSYDAIVHPLTFSIPMQTVKVHGITRQKALKVGIPGKEVFSVFSAEAQKSRCLVAHNISFDYPVVCAELARYGIENGIEDKESVCTMRPKPVKDYCALPRKNGGYKTPKLSELHEILFGESFVGAHDAAADVRACARCFFELKNRGVL</sequence>
<evidence type="ECO:0000259" key="4">
    <source>
        <dbReference type="SMART" id="SM00479"/>
    </source>
</evidence>
<dbReference type="OrthoDB" id="116094at2157"/>
<keyword evidence="3 5" id="KW-0269">Exonuclease</keyword>
<dbReference type="CDD" id="cd06127">
    <property type="entry name" value="DEDDh"/>
    <property type="match status" value="1"/>
</dbReference>
<keyword evidence="6" id="KW-1185">Reference proteome</keyword>
<dbReference type="InParanoid" id="H1Z2L0"/>
<feature type="domain" description="Exonuclease" evidence="4">
    <location>
        <begin position="22"/>
        <end position="213"/>
    </location>
</feature>
<accession>H1Z2L0</accession>
<name>H1Z2L0_9EURY</name>
<proteinExistence type="predicted"/>
<dbReference type="HOGENOM" id="CLU_099444_1_0_2"/>
<dbReference type="Proteomes" id="UP000005741">
    <property type="component" value="Chromosome"/>
</dbReference>
<dbReference type="InterPro" id="IPR013520">
    <property type="entry name" value="Ribonucl_H"/>
</dbReference>
<dbReference type="GO" id="GO:0008408">
    <property type="term" value="F:3'-5' exonuclease activity"/>
    <property type="evidence" value="ECO:0007669"/>
    <property type="project" value="TreeGrafter"/>
</dbReference>
<keyword evidence="2" id="KW-0378">Hydrolase</keyword>
<reference evidence="5 6" key="1">
    <citation type="submission" date="2011-10" db="EMBL/GenBank/DDBJ databases">
        <title>The Improved High-Quality Draft genome of Methanoplanus limicola DSM 2279.</title>
        <authorList>
            <consortium name="US DOE Joint Genome Institute (JGI-PGF)"/>
            <person name="Lucas S."/>
            <person name="Copeland A."/>
            <person name="Lapidus A."/>
            <person name="Glavina del Rio T."/>
            <person name="Dalin E."/>
            <person name="Tice H."/>
            <person name="Bruce D."/>
            <person name="Goodwin L."/>
            <person name="Pitluck S."/>
            <person name="Peters L."/>
            <person name="Mikhailova N."/>
            <person name="Lu M."/>
            <person name="Kyrpides N."/>
            <person name="Mavromatis K."/>
            <person name="Ivanova N."/>
            <person name="Markowitz V."/>
            <person name="Cheng J.-F."/>
            <person name="Hugenholtz P."/>
            <person name="Woyke T."/>
            <person name="Wu D."/>
            <person name="Wirth R."/>
            <person name="Brambilla E.-M."/>
            <person name="Klenk H.-P."/>
            <person name="Eisen J.A."/>
        </authorList>
    </citation>
    <scope>NUCLEOTIDE SEQUENCE [LARGE SCALE GENOMIC DNA]</scope>
    <source>
        <strain evidence="5 6">DSM 2279</strain>
    </source>
</reference>
<organism evidence="5 6">
    <name type="scientific">Methanoplanus limicola DSM 2279</name>
    <dbReference type="NCBI Taxonomy" id="937775"/>
    <lineage>
        <taxon>Archaea</taxon>
        <taxon>Methanobacteriati</taxon>
        <taxon>Methanobacteriota</taxon>
        <taxon>Stenosarchaea group</taxon>
        <taxon>Methanomicrobia</taxon>
        <taxon>Methanomicrobiales</taxon>
        <taxon>Methanomicrobiaceae</taxon>
        <taxon>Methanoplanus</taxon>
    </lineage>
</organism>
<dbReference type="InterPro" id="IPR036397">
    <property type="entry name" value="RNaseH_sf"/>
</dbReference>
<gene>
    <name evidence="5" type="ORF">Metlim_1433</name>
</gene>
<dbReference type="Pfam" id="PF00929">
    <property type="entry name" value="RNase_T"/>
    <property type="match status" value="1"/>
</dbReference>
<dbReference type="PANTHER" id="PTHR30231">
    <property type="entry name" value="DNA POLYMERASE III SUBUNIT EPSILON"/>
    <property type="match status" value="1"/>
</dbReference>
<dbReference type="AlphaFoldDB" id="H1Z2L0"/>